<evidence type="ECO:0000256" key="1">
    <source>
        <dbReference type="SAM" id="MobiDB-lite"/>
    </source>
</evidence>
<evidence type="ECO:0000313" key="2">
    <source>
        <dbReference type="EMBL" id="KAI1714827.1"/>
    </source>
</evidence>
<evidence type="ECO:0000313" key="3">
    <source>
        <dbReference type="Proteomes" id="UP001201812"/>
    </source>
</evidence>
<dbReference type="Proteomes" id="UP001201812">
    <property type="component" value="Unassembled WGS sequence"/>
</dbReference>
<organism evidence="2 3">
    <name type="scientific">Ditylenchus destructor</name>
    <dbReference type="NCBI Taxonomy" id="166010"/>
    <lineage>
        <taxon>Eukaryota</taxon>
        <taxon>Metazoa</taxon>
        <taxon>Ecdysozoa</taxon>
        <taxon>Nematoda</taxon>
        <taxon>Chromadorea</taxon>
        <taxon>Rhabditida</taxon>
        <taxon>Tylenchina</taxon>
        <taxon>Tylenchomorpha</taxon>
        <taxon>Sphaerularioidea</taxon>
        <taxon>Anguinidae</taxon>
        <taxon>Anguininae</taxon>
        <taxon>Ditylenchus</taxon>
    </lineage>
</organism>
<sequence>MRAVQRKQFVGTLCQLEGGESSAKKDTSSAMRTVQRKQFVGTPSQLRKLIKQILEPRFRGNIPVDSIVNILTEAVVKDQEFFRMMAENSVTMELLLAAYHFCGKYIALENMDLTDVPPLEGTPSSPALEVDNTTPDDCIEEGSP</sequence>
<accession>A0AAD4N1L6</accession>
<reference evidence="2" key="1">
    <citation type="submission" date="2022-01" db="EMBL/GenBank/DDBJ databases">
        <title>Genome Sequence Resource for Two Populations of Ditylenchus destructor, the Migratory Endoparasitic Phytonematode.</title>
        <authorList>
            <person name="Zhang H."/>
            <person name="Lin R."/>
            <person name="Xie B."/>
        </authorList>
    </citation>
    <scope>NUCLEOTIDE SEQUENCE</scope>
    <source>
        <strain evidence="2">BazhouSP</strain>
    </source>
</reference>
<dbReference type="EMBL" id="JAKKPZ010000012">
    <property type="protein sequence ID" value="KAI1714827.1"/>
    <property type="molecule type" value="Genomic_DNA"/>
</dbReference>
<feature type="region of interest" description="Disordered" evidence="1">
    <location>
        <begin position="117"/>
        <end position="144"/>
    </location>
</feature>
<protein>
    <submittedName>
        <fullName evidence="2">Uncharacterized protein</fullName>
    </submittedName>
</protein>
<proteinExistence type="predicted"/>
<name>A0AAD4N1L6_9BILA</name>
<keyword evidence="3" id="KW-1185">Reference proteome</keyword>
<comment type="caution">
    <text evidence="2">The sequence shown here is derived from an EMBL/GenBank/DDBJ whole genome shotgun (WGS) entry which is preliminary data.</text>
</comment>
<dbReference type="AlphaFoldDB" id="A0AAD4N1L6"/>
<gene>
    <name evidence="2" type="ORF">DdX_08094</name>
</gene>